<organism evidence="1 2">
    <name type="scientific">Thiospirochaeta perfilievii</name>
    <dbReference type="NCBI Taxonomy" id="252967"/>
    <lineage>
        <taxon>Bacteria</taxon>
        <taxon>Pseudomonadati</taxon>
        <taxon>Spirochaetota</taxon>
        <taxon>Spirochaetia</taxon>
        <taxon>Spirochaetales</taxon>
        <taxon>Spirochaetaceae</taxon>
        <taxon>Thiospirochaeta</taxon>
    </lineage>
</organism>
<dbReference type="Proteomes" id="UP000323824">
    <property type="component" value="Chromosome"/>
</dbReference>
<protein>
    <submittedName>
        <fullName evidence="1">Response regulator transcription factor</fullName>
    </submittedName>
</protein>
<dbReference type="KEGG" id="sper:EW093_12745"/>
<dbReference type="InterPro" id="IPR011006">
    <property type="entry name" value="CheY-like_superfamily"/>
</dbReference>
<accession>A0A5C1QG84</accession>
<dbReference type="SUPFAM" id="SSF52172">
    <property type="entry name" value="CheY-like"/>
    <property type="match status" value="1"/>
</dbReference>
<name>A0A5C1QG84_9SPIO</name>
<dbReference type="EMBL" id="CP035807">
    <property type="protein sequence ID" value="QEN05546.1"/>
    <property type="molecule type" value="Genomic_DNA"/>
</dbReference>
<evidence type="ECO:0000313" key="2">
    <source>
        <dbReference type="Proteomes" id="UP000323824"/>
    </source>
</evidence>
<reference evidence="1 2" key="2">
    <citation type="submission" date="2019-09" db="EMBL/GenBank/DDBJ databases">
        <title>Complete Genome Sequence and Methylome Analysis of free living Spirochaetas.</title>
        <authorList>
            <person name="Leshcheva N."/>
            <person name="Mikheeva N."/>
        </authorList>
    </citation>
    <scope>NUCLEOTIDE SEQUENCE [LARGE SCALE GENOMIC DNA]</scope>
    <source>
        <strain evidence="1 2">P</strain>
    </source>
</reference>
<dbReference type="Gene3D" id="3.40.50.2300">
    <property type="match status" value="1"/>
</dbReference>
<dbReference type="RefSeq" id="WP_149568783.1">
    <property type="nucleotide sequence ID" value="NZ_CP035807.1"/>
</dbReference>
<sequence>MMKKTPEKIWLNFCNDYKDIEIKAQSATGDNALTHLEQRYFDLAFIDIGIPGKTGVEVVREAISRGIKLHILFLLRHFPIMGQKHSNLEL</sequence>
<evidence type="ECO:0000313" key="1">
    <source>
        <dbReference type="EMBL" id="QEN05546.1"/>
    </source>
</evidence>
<dbReference type="OrthoDB" id="9809318at2"/>
<dbReference type="AlphaFoldDB" id="A0A5C1QG84"/>
<keyword evidence="2" id="KW-1185">Reference proteome</keyword>
<proteinExistence type="predicted"/>
<reference evidence="1 2" key="1">
    <citation type="submission" date="2019-02" db="EMBL/GenBank/DDBJ databases">
        <authorList>
            <person name="Fomenkov A."/>
            <person name="Dubinina G."/>
            <person name="Grabovich M."/>
            <person name="Vincze T."/>
            <person name="Roberts R.J."/>
        </authorList>
    </citation>
    <scope>NUCLEOTIDE SEQUENCE [LARGE SCALE GENOMIC DNA]</scope>
    <source>
        <strain evidence="1 2">P</strain>
    </source>
</reference>
<gene>
    <name evidence="1" type="ORF">EW093_12745</name>
</gene>